<evidence type="ECO:0008006" key="5">
    <source>
        <dbReference type="Google" id="ProtNLM"/>
    </source>
</evidence>
<comment type="caution">
    <text evidence="3">The sequence shown here is derived from an EMBL/GenBank/DDBJ whole genome shotgun (WGS) entry which is preliminary data.</text>
</comment>
<feature type="compositionally biased region" description="Low complexity" evidence="1">
    <location>
        <begin position="151"/>
        <end position="170"/>
    </location>
</feature>
<evidence type="ECO:0000256" key="2">
    <source>
        <dbReference type="SAM" id="Phobius"/>
    </source>
</evidence>
<feature type="compositionally biased region" description="Basic and acidic residues" evidence="1">
    <location>
        <begin position="96"/>
        <end position="109"/>
    </location>
</feature>
<evidence type="ECO:0000313" key="3">
    <source>
        <dbReference type="EMBL" id="MDM7647594.1"/>
    </source>
</evidence>
<dbReference type="EMBL" id="JAUCAQ010000048">
    <property type="protein sequence ID" value="MDM7647594.1"/>
    <property type="molecule type" value="Genomic_DNA"/>
</dbReference>
<evidence type="ECO:0000256" key="1">
    <source>
        <dbReference type="SAM" id="MobiDB-lite"/>
    </source>
</evidence>
<keyword evidence="4" id="KW-1185">Reference proteome</keyword>
<name>A0ABT7S275_9LACO</name>
<organism evidence="3 4">
    <name type="scientific">Leuconostoc falkenbergense</name>
    <dbReference type="NCBI Taxonomy" id="2766470"/>
    <lineage>
        <taxon>Bacteria</taxon>
        <taxon>Bacillati</taxon>
        <taxon>Bacillota</taxon>
        <taxon>Bacilli</taxon>
        <taxon>Lactobacillales</taxon>
        <taxon>Lactobacillaceae</taxon>
        <taxon>Leuconostoc</taxon>
    </lineage>
</organism>
<proteinExistence type="predicted"/>
<feature type="compositionally biased region" description="Polar residues" evidence="1">
    <location>
        <begin position="59"/>
        <end position="95"/>
    </location>
</feature>
<gene>
    <name evidence="3" type="ORF">QUE93_11410</name>
</gene>
<dbReference type="Proteomes" id="UP001242903">
    <property type="component" value="Unassembled WGS sequence"/>
</dbReference>
<feature type="compositionally biased region" description="Low complexity" evidence="1">
    <location>
        <begin position="110"/>
        <end position="143"/>
    </location>
</feature>
<reference evidence="3 4" key="1">
    <citation type="submission" date="2023-06" db="EMBL/GenBank/DDBJ databases">
        <title>Draft Genome Sequences of lactic acid bacteria strains isolated from fermented milk products.</title>
        <authorList>
            <person name="Elcheninov A.G."/>
            <person name="Klyukina A."/>
            <person name="Zayulina K.S."/>
            <person name="Gavirova L.A."/>
            <person name="Shcherbakova P.A."/>
            <person name="Shestakov A.I."/>
            <person name="Kublanov I.V."/>
            <person name="Kochetkova T.V."/>
        </authorList>
    </citation>
    <scope>NUCLEOTIDE SEQUENCE [LARGE SCALE GENOMIC DNA]</scope>
    <source>
        <strain evidence="3 4">TOM.81</strain>
    </source>
</reference>
<keyword evidence="2" id="KW-1133">Transmembrane helix</keyword>
<evidence type="ECO:0000313" key="4">
    <source>
        <dbReference type="Proteomes" id="UP001242903"/>
    </source>
</evidence>
<protein>
    <recommendedName>
        <fullName evidence="5">DUF5666 domain-containing protein</fullName>
    </recommendedName>
</protein>
<keyword evidence="2" id="KW-0812">Transmembrane</keyword>
<feature type="region of interest" description="Disordered" evidence="1">
    <location>
        <begin position="58"/>
        <end position="174"/>
    </location>
</feature>
<accession>A0ABT7S275</accession>
<keyword evidence="2" id="KW-0472">Membrane</keyword>
<feature type="transmembrane region" description="Helical" evidence="2">
    <location>
        <begin position="12"/>
        <end position="33"/>
    </location>
</feature>
<dbReference type="RefSeq" id="WP_179876084.1">
    <property type="nucleotide sequence ID" value="NZ_JAUCAQ010000048.1"/>
</dbReference>
<sequence>MFKKLFHSKPIMVWTVVISICILVSAFLAHIAADSQKKYAYVLRHAVSKSIRKAEISQFRPSSEMNNQSTIQSNTPISKASETSSSIPSVNSSKGSPEKPQNKSSDHSNDSITSSAISNINDSISDSVSTNSSPTSSKSSTSSMKTGPVDSSNNNQNSSSSSSASNNGSDSEYRSDITSTQLLNNSADYFGQKIQLSGDVLSINSDNKVIMSVPGDPNKQILIILNTLNQPIVEGDNLTVYGIYKGNSLEGTTELPQIFVDIITDHSGQKW</sequence>